<dbReference type="Proteomes" id="UP000318288">
    <property type="component" value="Unassembled WGS sequence"/>
</dbReference>
<dbReference type="CDD" id="cd00408">
    <property type="entry name" value="DHDPS-like"/>
    <property type="match status" value="1"/>
</dbReference>
<dbReference type="PANTHER" id="PTHR12128:SF72">
    <property type="entry name" value="DIHYDRODIPICOLINATE SYNTHASE"/>
    <property type="match status" value="1"/>
</dbReference>
<evidence type="ECO:0000313" key="6">
    <source>
        <dbReference type="Proteomes" id="UP000318288"/>
    </source>
</evidence>
<dbReference type="PRINTS" id="PR00146">
    <property type="entry name" value="DHPICSNTHASE"/>
</dbReference>
<evidence type="ECO:0000256" key="1">
    <source>
        <dbReference type="ARBA" id="ARBA00023239"/>
    </source>
</evidence>
<dbReference type="Pfam" id="PF00701">
    <property type="entry name" value="DHDPS"/>
    <property type="match status" value="1"/>
</dbReference>
<evidence type="ECO:0000256" key="4">
    <source>
        <dbReference type="PIRSR" id="PIRSR001365-2"/>
    </source>
</evidence>
<keyword evidence="1 2" id="KW-0456">Lyase</keyword>
<dbReference type="AlphaFoldDB" id="A0A5C6EBJ3"/>
<dbReference type="GO" id="GO:0008840">
    <property type="term" value="F:4-hydroxy-tetrahydrodipicolinate synthase activity"/>
    <property type="evidence" value="ECO:0007669"/>
    <property type="project" value="UniProtKB-EC"/>
</dbReference>
<feature type="active site" description="Proton donor/acceptor" evidence="3">
    <location>
        <position position="136"/>
    </location>
</feature>
<evidence type="ECO:0000256" key="2">
    <source>
        <dbReference type="PIRNR" id="PIRNR001365"/>
    </source>
</evidence>
<dbReference type="OrthoDB" id="9778880at2"/>
<comment type="similarity">
    <text evidence="2">Belongs to the DapA family.</text>
</comment>
<sequence>MDASIFKGCIPALMTPCGDDGQPDFHALVEKATQLVAAGMHAVVYCGSMGDWPLLTDGQRQQGVAALVDADLRVIVGTGAQNTTLAADHAAHAQSIGADGLMVIPRVLSRGTSPAAQRNHFSRILAAAPDLPAVIYNSPYYGFETKADLFFSLRNQFPSLVGFKEFGGAAALSYASEQITSADDNVVLMAGVDTQVFHGFVHCGASGAITGIGNCLPEQVLILVSLCRAAANGDATARRLAKELDEALTVLSTFDEGPDLVLYYKYLLELQGDARYAKHFNSDDALSASQRGFVESQFKLFMAWWQDWTGRKEADRITCQSPAGQHA</sequence>
<protein>
    <submittedName>
        <fullName evidence="5">4-hydroxy-tetrahydrodipicolinate synthase</fullName>
        <ecNumber evidence="5">4.3.3.7</ecNumber>
    </submittedName>
</protein>
<dbReference type="RefSeq" id="WP_146462161.1">
    <property type="nucleotide sequence ID" value="NZ_SJPW01000008.1"/>
</dbReference>
<feature type="active site" description="Schiff-base intermediate with substrate" evidence="3">
    <location>
        <position position="164"/>
    </location>
</feature>
<dbReference type="PIRSF" id="PIRSF001365">
    <property type="entry name" value="DHDPS"/>
    <property type="match status" value="1"/>
</dbReference>
<dbReference type="EC" id="4.3.3.7" evidence="5"/>
<accession>A0A5C6EBJ3</accession>
<reference evidence="5 6" key="1">
    <citation type="submission" date="2019-02" db="EMBL/GenBank/DDBJ databases">
        <title>Deep-cultivation of Planctomycetes and their phenomic and genomic characterization uncovers novel biology.</title>
        <authorList>
            <person name="Wiegand S."/>
            <person name="Jogler M."/>
            <person name="Boedeker C."/>
            <person name="Pinto D."/>
            <person name="Vollmers J."/>
            <person name="Rivas-Marin E."/>
            <person name="Kohn T."/>
            <person name="Peeters S.H."/>
            <person name="Heuer A."/>
            <person name="Rast P."/>
            <person name="Oberbeckmann S."/>
            <person name="Bunk B."/>
            <person name="Jeske O."/>
            <person name="Meyerdierks A."/>
            <person name="Storesund J.E."/>
            <person name="Kallscheuer N."/>
            <person name="Luecker S."/>
            <person name="Lage O.M."/>
            <person name="Pohl T."/>
            <person name="Merkel B.J."/>
            <person name="Hornburger P."/>
            <person name="Mueller R.-W."/>
            <person name="Bruemmer F."/>
            <person name="Labrenz M."/>
            <person name="Spormann A.M."/>
            <person name="Op Den Camp H."/>
            <person name="Overmann J."/>
            <person name="Amann R."/>
            <person name="Jetten M.S.M."/>
            <person name="Mascher T."/>
            <person name="Medema M.H."/>
            <person name="Devos D.P."/>
            <person name="Kaster A.-K."/>
            <person name="Ovreas L."/>
            <person name="Rohde M."/>
            <person name="Galperin M.Y."/>
            <person name="Jogler C."/>
        </authorList>
    </citation>
    <scope>NUCLEOTIDE SEQUENCE [LARGE SCALE GENOMIC DNA]</scope>
    <source>
        <strain evidence="5 6">Poly51</strain>
    </source>
</reference>
<comment type="caution">
    <text evidence="5">The sequence shown here is derived from an EMBL/GenBank/DDBJ whole genome shotgun (WGS) entry which is preliminary data.</text>
</comment>
<dbReference type="EMBL" id="SJPW01000008">
    <property type="protein sequence ID" value="TWU46352.1"/>
    <property type="molecule type" value="Genomic_DNA"/>
</dbReference>
<dbReference type="InterPro" id="IPR002220">
    <property type="entry name" value="DapA-like"/>
</dbReference>
<evidence type="ECO:0000256" key="3">
    <source>
        <dbReference type="PIRSR" id="PIRSR001365-1"/>
    </source>
</evidence>
<gene>
    <name evidence="5" type="primary">dapA_3</name>
    <name evidence="5" type="ORF">Poly51_57480</name>
</gene>
<dbReference type="PANTHER" id="PTHR12128">
    <property type="entry name" value="DIHYDRODIPICOLINATE SYNTHASE"/>
    <property type="match status" value="1"/>
</dbReference>
<evidence type="ECO:0000313" key="5">
    <source>
        <dbReference type="EMBL" id="TWU46352.1"/>
    </source>
</evidence>
<dbReference type="Gene3D" id="3.20.20.70">
    <property type="entry name" value="Aldolase class I"/>
    <property type="match status" value="1"/>
</dbReference>
<proteinExistence type="inferred from homology"/>
<dbReference type="SMART" id="SM01130">
    <property type="entry name" value="DHDPS"/>
    <property type="match status" value="1"/>
</dbReference>
<keyword evidence="6" id="KW-1185">Reference proteome</keyword>
<organism evidence="5 6">
    <name type="scientific">Rubripirellula tenax</name>
    <dbReference type="NCBI Taxonomy" id="2528015"/>
    <lineage>
        <taxon>Bacteria</taxon>
        <taxon>Pseudomonadati</taxon>
        <taxon>Planctomycetota</taxon>
        <taxon>Planctomycetia</taxon>
        <taxon>Pirellulales</taxon>
        <taxon>Pirellulaceae</taxon>
        <taxon>Rubripirellula</taxon>
    </lineage>
</organism>
<dbReference type="SUPFAM" id="SSF51569">
    <property type="entry name" value="Aldolase"/>
    <property type="match status" value="1"/>
</dbReference>
<dbReference type="InterPro" id="IPR013785">
    <property type="entry name" value="Aldolase_TIM"/>
</dbReference>
<feature type="binding site" evidence="4">
    <location>
        <position position="209"/>
    </location>
    <ligand>
        <name>pyruvate</name>
        <dbReference type="ChEBI" id="CHEBI:15361"/>
    </ligand>
</feature>
<name>A0A5C6EBJ3_9BACT</name>